<dbReference type="Proteomes" id="UP000283509">
    <property type="component" value="Unassembled WGS sequence"/>
</dbReference>
<feature type="region of interest" description="Disordered" evidence="1">
    <location>
        <begin position="29"/>
        <end position="109"/>
    </location>
</feature>
<feature type="compositionally biased region" description="Polar residues" evidence="1">
    <location>
        <begin position="56"/>
        <end position="67"/>
    </location>
</feature>
<organism evidence="2 3">
    <name type="scientific">Penaeus vannamei</name>
    <name type="common">Whiteleg shrimp</name>
    <name type="synonym">Litopenaeus vannamei</name>
    <dbReference type="NCBI Taxonomy" id="6689"/>
    <lineage>
        <taxon>Eukaryota</taxon>
        <taxon>Metazoa</taxon>
        <taxon>Ecdysozoa</taxon>
        <taxon>Arthropoda</taxon>
        <taxon>Crustacea</taxon>
        <taxon>Multicrustacea</taxon>
        <taxon>Malacostraca</taxon>
        <taxon>Eumalacostraca</taxon>
        <taxon>Eucarida</taxon>
        <taxon>Decapoda</taxon>
        <taxon>Dendrobranchiata</taxon>
        <taxon>Penaeoidea</taxon>
        <taxon>Penaeidae</taxon>
        <taxon>Penaeus</taxon>
    </lineage>
</organism>
<keyword evidence="3" id="KW-1185">Reference proteome</keyword>
<accession>A0A3R7QZT0</accession>
<evidence type="ECO:0000313" key="2">
    <source>
        <dbReference type="EMBL" id="ROT85137.1"/>
    </source>
</evidence>
<protein>
    <submittedName>
        <fullName evidence="2">Uncharacterized protein</fullName>
    </submittedName>
</protein>
<dbReference type="EMBL" id="QCYY01000435">
    <property type="protein sequence ID" value="ROT85137.1"/>
    <property type="molecule type" value="Genomic_DNA"/>
</dbReference>
<feature type="compositionally biased region" description="Pro residues" evidence="1">
    <location>
        <begin position="71"/>
        <end position="87"/>
    </location>
</feature>
<name>A0A3R7QZT0_PENVA</name>
<reference evidence="2 3" key="1">
    <citation type="submission" date="2018-04" db="EMBL/GenBank/DDBJ databases">
        <authorList>
            <person name="Zhang X."/>
            <person name="Yuan J."/>
            <person name="Li F."/>
            <person name="Xiang J."/>
        </authorList>
    </citation>
    <scope>NUCLEOTIDE SEQUENCE [LARGE SCALE GENOMIC DNA]</scope>
    <source>
        <tissue evidence="2">Muscle</tissue>
    </source>
</reference>
<evidence type="ECO:0000313" key="3">
    <source>
        <dbReference type="Proteomes" id="UP000283509"/>
    </source>
</evidence>
<dbReference type="AlphaFoldDB" id="A0A3R7QZT0"/>
<comment type="caution">
    <text evidence="2">The sequence shown here is derived from an EMBL/GenBank/DDBJ whole genome shotgun (WGS) entry which is preliminary data.</text>
</comment>
<gene>
    <name evidence="2" type="ORF">C7M84_021142</name>
</gene>
<feature type="region of interest" description="Disordered" evidence="1">
    <location>
        <begin position="159"/>
        <end position="181"/>
    </location>
</feature>
<reference evidence="2 3" key="2">
    <citation type="submission" date="2019-01" db="EMBL/GenBank/DDBJ databases">
        <title>The decoding of complex shrimp genome reveals the adaptation for benthos swimmer, frequently molting mechanism and breeding impact on genome.</title>
        <authorList>
            <person name="Sun Y."/>
            <person name="Gao Y."/>
            <person name="Yu Y."/>
        </authorList>
    </citation>
    <scope>NUCLEOTIDE SEQUENCE [LARGE SCALE GENOMIC DNA]</scope>
    <source>
        <tissue evidence="2">Muscle</tissue>
    </source>
</reference>
<sequence>MRNQLNQRPTEPFHIDLCLLWSEAVTCSKGGGTERGKQSLVLGDQFEDPPTPHPPTYSQESKKSIYSRTRPVPPPIGRSPHPPPHPNIQPGKQKSSIFTPRDLFPPRKIPTPLLKRNSITEENEEIMRTFSLALLVLLVAAVTMTNGTPIKKSQVSVFGSRQKRETNTDMPGSTDEDDGIDFDEPKDDGIVIMIEQVVGGPRCCRTNS</sequence>
<proteinExistence type="predicted"/>
<evidence type="ECO:0000256" key="1">
    <source>
        <dbReference type="SAM" id="MobiDB-lite"/>
    </source>
</evidence>